<keyword evidence="5" id="KW-1185">Reference proteome</keyword>
<dbReference type="CDD" id="cd08866">
    <property type="entry name" value="SRPBCC_11"/>
    <property type="match status" value="1"/>
</dbReference>
<feature type="region of interest" description="Disordered" evidence="2">
    <location>
        <begin position="205"/>
        <end position="234"/>
    </location>
</feature>
<dbReference type="EMBL" id="CP017305">
    <property type="protein sequence ID" value="AOS83702.1"/>
    <property type="molecule type" value="Genomic_DNA"/>
</dbReference>
<feature type="domain" description="Coenzyme Q-binding protein COQ10 START" evidence="3">
    <location>
        <begin position="72"/>
        <end position="202"/>
    </location>
</feature>
<dbReference type="InterPro" id="IPR023393">
    <property type="entry name" value="START-like_dom_sf"/>
</dbReference>
<dbReference type="PANTHER" id="PTHR34060:SF2">
    <property type="entry name" value="OS03G0837900 PROTEIN"/>
    <property type="match status" value="1"/>
</dbReference>
<proteinExistence type="inferred from homology"/>
<dbReference type="Pfam" id="PF03364">
    <property type="entry name" value="Polyketide_cyc"/>
    <property type="match status" value="1"/>
</dbReference>
<dbReference type="InterPro" id="IPR005031">
    <property type="entry name" value="COQ10_START"/>
</dbReference>
<comment type="similarity">
    <text evidence="1">Belongs to the ribosome association toxin RatA family.</text>
</comment>
<dbReference type="PANTHER" id="PTHR34060">
    <property type="entry name" value="POLYKETIDE CYCLASE / DEHYDRASE AND LIPID TRANSPORT PROTEIN"/>
    <property type="match status" value="1"/>
</dbReference>
<reference evidence="4" key="1">
    <citation type="submission" date="2016-09" db="EMBL/GenBank/DDBJ databases">
        <title>Genome sequence of Chlorobaculum limnaeum.</title>
        <authorList>
            <person name="Liu Z."/>
            <person name="Tank M."/>
            <person name="Bryant D.A."/>
        </authorList>
    </citation>
    <scope>NUCLEOTIDE SEQUENCE [LARGE SCALE GENOMIC DNA]</scope>
    <source>
        <strain evidence="4">DSM 1677</strain>
    </source>
</reference>
<dbReference type="KEGG" id="clz:BIU88_05795"/>
<protein>
    <submittedName>
        <fullName evidence="4">Cyclase</fullName>
    </submittedName>
</protein>
<feature type="compositionally biased region" description="Polar residues" evidence="2">
    <location>
        <begin position="216"/>
        <end position="234"/>
    </location>
</feature>
<dbReference type="AlphaFoldDB" id="A0A1D8CXP3"/>
<dbReference type="Proteomes" id="UP000095185">
    <property type="component" value="Chromosome"/>
</dbReference>
<evidence type="ECO:0000313" key="4">
    <source>
        <dbReference type="EMBL" id="AOS83702.1"/>
    </source>
</evidence>
<evidence type="ECO:0000313" key="5">
    <source>
        <dbReference type="Proteomes" id="UP000095185"/>
    </source>
</evidence>
<accession>A0A1D8CXP3</accession>
<dbReference type="Gene3D" id="3.30.530.20">
    <property type="match status" value="1"/>
</dbReference>
<sequence>MRFRIRKPRYLLMVMAMYGFVILFPGKASSRTVENDRVPSRMQQVEEQYQEAKVRTSNLENGVTAVIGKIYINASAKNIWSAITDYNNQKHFVPKLIDSGLISDNGSEQVMFEKGKTGYLFFKKTVYIKLSIRGDYPKRLAFRQIEGDFKIYEGDWLIDRAPDGKGFVLTFQAKIKPDFFAPPMFVRKVQENDLPMVLTAMKKRAESAEASLPESRASSQKKSPQPSGNSIIAE</sequence>
<evidence type="ECO:0000256" key="1">
    <source>
        <dbReference type="ARBA" id="ARBA00008918"/>
    </source>
</evidence>
<organism evidence="4 5">
    <name type="scientific">Chlorobaculum limnaeum</name>
    <dbReference type="NCBI Taxonomy" id="274537"/>
    <lineage>
        <taxon>Bacteria</taxon>
        <taxon>Pseudomonadati</taxon>
        <taxon>Chlorobiota</taxon>
        <taxon>Chlorobiia</taxon>
        <taxon>Chlorobiales</taxon>
        <taxon>Chlorobiaceae</taxon>
        <taxon>Chlorobaculum</taxon>
    </lineage>
</organism>
<gene>
    <name evidence="4" type="ORF">BIU88_05795</name>
</gene>
<name>A0A1D8CXP3_CHLLM</name>
<evidence type="ECO:0000259" key="3">
    <source>
        <dbReference type="Pfam" id="PF03364"/>
    </source>
</evidence>
<dbReference type="OrthoDB" id="597937at2"/>
<dbReference type="STRING" id="274537.BIU88_05795"/>
<evidence type="ECO:0000256" key="2">
    <source>
        <dbReference type="SAM" id="MobiDB-lite"/>
    </source>
</evidence>
<dbReference type="SUPFAM" id="SSF55961">
    <property type="entry name" value="Bet v1-like"/>
    <property type="match status" value="1"/>
</dbReference>